<dbReference type="InterPro" id="IPR000504">
    <property type="entry name" value="RRM_dom"/>
</dbReference>
<feature type="region of interest" description="Disordered" evidence="6">
    <location>
        <begin position="1"/>
        <end position="45"/>
    </location>
</feature>
<feature type="region of interest" description="Disordered" evidence="6">
    <location>
        <begin position="301"/>
        <end position="320"/>
    </location>
</feature>
<feature type="region of interest" description="Disordered" evidence="6">
    <location>
        <begin position="229"/>
        <end position="251"/>
    </location>
</feature>
<dbReference type="PROSITE" id="PS50102">
    <property type="entry name" value="RRM"/>
    <property type="match status" value="2"/>
</dbReference>
<evidence type="ECO:0000256" key="3">
    <source>
        <dbReference type="ARBA" id="ARBA00037469"/>
    </source>
</evidence>
<evidence type="ECO:0000313" key="9">
    <source>
        <dbReference type="Proteomes" id="UP000614601"/>
    </source>
</evidence>
<dbReference type="Gene3D" id="3.30.70.330">
    <property type="match status" value="2"/>
</dbReference>
<dbReference type="PRINTS" id="PR00961">
    <property type="entry name" value="HUDSXLRNA"/>
</dbReference>
<dbReference type="SUPFAM" id="SSF54928">
    <property type="entry name" value="RNA-binding domain, RBD"/>
    <property type="match status" value="1"/>
</dbReference>
<keyword evidence="1" id="KW-0677">Repeat</keyword>
<dbReference type="InterPro" id="IPR002343">
    <property type="entry name" value="Hud_Sxl_RNA"/>
</dbReference>
<dbReference type="Proteomes" id="UP000614601">
    <property type="component" value="Unassembled WGS sequence"/>
</dbReference>
<comment type="caution">
    <text evidence="8">The sequence shown here is derived from an EMBL/GenBank/DDBJ whole genome shotgun (WGS) entry which is preliminary data.</text>
</comment>
<comment type="function">
    <text evidence="3">Has a role in the perception of gravity.</text>
</comment>
<reference evidence="8" key="1">
    <citation type="submission" date="2020-09" db="EMBL/GenBank/DDBJ databases">
        <authorList>
            <person name="Kikuchi T."/>
        </authorList>
    </citation>
    <scope>NUCLEOTIDE SEQUENCE</scope>
    <source>
        <strain evidence="8">SH1</strain>
    </source>
</reference>
<evidence type="ECO:0000256" key="4">
    <source>
        <dbReference type="ARBA" id="ARBA00039536"/>
    </source>
</evidence>
<dbReference type="EMBL" id="CAJFCW020000003">
    <property type="protein sequence ID" value="CAG9103540.1"/>
    <property type="molecule type" value="Genomic_DNA"/>
</dbReference>
<feature type="compositionally biased region" description="Low complexity" evidence="6">
    <location>
        <begin position="422"/>
        <end position="437"/>
    </location>
</feature>
<dbReference type="Pfam" id="PF00076">
    <property type="entry name" value="RRM_1"/>
    <property type="match status" value="2"/>
</dbReference>
<dbReference type="OrthoDB" id="271725at2759"/>
<feature type="compositionally biased region" description="Basic and acidic residues" evidence="6">
    <location>
        <begin position="29"/>
        <end position="42"/>
    </location>
</feature>
<accession>A0A811KI85</accession>
<dbReference type="GO" id="GO:0003723">
    <property type="term" value="F:RNA binding"/>
    <property type="evidence" value="ECO:0007669"/>
    <property type="project" value="UniProtKB-UniRule"/>
</dbReference>
<feature type="domain" description="RRM" evidence="7">
    <location>
        <begin position="46"/>
        <end position="120"/>
    </location>
</feature>
<dbReference type="SMART" id="SM00360">
    <property type="entry name" value="RRM"/>
    <property type="match status" value="2"/>
</dbReference>
<protein>
    <recommendedName>
        <fullName evidence="4">Protein alan shepard</fullName>
    </recommendedName>
</protein>
<gene>
    <name evidence="8" type="ORF">BOKJ2_LOCUS5903</name>
</gene>
<keyword evidence="9" id="KW-1185">Reference proteome</keyword>
<feature type="compositionally biased region" description="Polar residues" evidence="6">
    <location>
        <begin position="1"/>
        <end position="22"/>
    </location>
</feature>
<dbReference type="PANTHER" id="PTHR24012">
    <property type="entry name" value="RNA BINDING PROTEIN"/>
    <property type="match status" value="1"/>
</dbReference>
<evidence type="ECO:0000313" key="8">
    <source>
        <dbReference type="EMBL" id="CAD5215058.1"/>
    </source>
</evidence>
<keyword evidence="2 5" id="KW-0694">RNA-binding</keyword>
<dbReference type="InterPro" id="IPR012677">
    <property type="entry name" value="Nucleotide-bd_a/b_plait_sf"/>
</dbReference>
<dbReference type="EMBL" id="CAJFDH010000003">
    <property type="protein sequence ID" value="CAD5215058.1"/>
    <property type="molecule type" value="Genomic_DNA"/>
</dbReference>
<feature type="region of interest" description="Disordered" evidence="6">
    <location>
        <begin position="421"/>
        <end position="444"/>
    </location>
</feature>
<dbReference type="GO" id="GO:1990904">
    <property type="term" value="C:ribonucleoprotein complex"/>
    <property type="evidence" value="ECO:0007669"/>
    <property type="project" value="InterPro"/>
</dbReference>
<organism evidence="8 9">
    <name type="scientific">Bursaphelenchus okinawaensis</name>
    <dbReference type="NCBI Taxonomy" id="465554"/>
    <lineage>
        <taxon>Eukaryota</taxon>
        <taxon>Metazoa</taxon>
        <taxon>Ecdysozoa</taxon>
        <taxon>Nematoda</taxon>
        <taxon>Chromadorea</taxon>
        <taxon>Rhabditida</taxon>
        <taxon>Tylenchina</taxon>
        <taxon>Tylenchomorpha</taxon>
        <taxon>Aphelenchoidea</taxon>
        <taxon>Aphelenchoididae</taxon>
        <taxon>Bursaphelenchus</taxon>
    </lineage>
</organism>
<feature type="domain" description="RRM" evidence="7">
    <location>
        <begin position="149"/>
        <end position="228"/>
    </location>
</feature>
<evidence type="ECO:0000256" key="2">
    <source>
        <dbReference type="ARBA" id="ARBA00022884"/>
    </source>
</evidence>
<dbReference type="Proteomes" id="UP000783686">
    <property type="component" value="Unassembled WGS sequence"/>
</dbReference>
<name>A0A811KI85_9BILA</name>
<proteinExistence type="predicted"/>
<evidence type="ECO:0000256" key="6">
    <source>
        <dbReference type="SAM" id="MobiDB-lite"/>
    </source>
</evidence>
<dbReference type="InterPro" id="IPR035979">
    <property type="entry name" value="RBD_domain_sf"/>
</dbReference>
<feature type="compositionally biased region" description="Polar residues" evidence="6">
    <location>
        <begin position="235"/>
        <end position="244"/>
    </location>
</feature>
<evidence type="ECO:0000256" key="5">
    <source>
        <dbReference type="PROSITE-ProRule" id="PRU00176"/>
    </source>
</evidence>
<evidence type="ECO:0000256" key="1">
    <source>
        <dbReference type="ARBA" id="ARBA00022737"/>
    </source>
</evidence>
<sequence length="462" mass="51016">MSRQSLSPKRGQSTAALNSYGNVQGEDQPGDRSPRKRRDTETMSKTNVYIRGLPPSCVPADLFAMCQHYGEITSTKAVVDQETKRCKGYGFVAFTSPESADRAMEGINNEGKYQAQMAKEIKPRPEKVGYPDFGIPGEQPFSHVEQDPTNLYIANLPKEFDEESIKNLFTPHGMVISTRVLRFDDGSSRCVGFARMESKDACEYIINNYHGKPLEGYTENLVVKLADSGTRRKQGSSNPQSSVMGDQPGIGHWQPTSPYNSFGEEEQTFYPPNGVTGVTYSPQGSLLPLYQMGGVYQQGAVSSINQPGTPSRSQVSNSGQQVVYSPPQNVDYYNKNQAQSPVFNPPFYPYGYPGQMVPPNQQDPQYYQNFQGPEAANPAPGGGAYMQNPQYVMDNNGQPVPVVYGQNPHQQLMMHNPQVANPQLHPQQQQQMQQPLPNDGAGLEQEVAALNINQDRAPEAQS</sequence>
<dbReference type="AlphaFoldDB" id="A0A811KI85"/>
<evidence type="ECO:0000259" key="7">
    <source>
        <dbReference type="PROSITE" id="PS50102"/>
    </source>
</evidence>